<protein>
    <recommendedName>
        <fullName evidence="8">MobA-like NTP transferase domain-containing protein</fullName>
    </recommendedName>
</protein>
<feature type="domain" description="MobA-like NTP transferase" evidence="8">
    <location>
        <begin position="7"/>
        <end position="161"/>
    </location>
</feature>
<dbReference type="Pfam" id="PF12804">
    <property type="entry name" value="NTP_transf_3"/>
    <property type="match status" value="1"/>
</dbReference>
<sequence length="205" mass="23071">MNEHYGAILLAGGRSSRMGQDKATLVISGKTMLERLLLSLHPIVAETVVIRAPGQTIPKIPQKLRDSIRLGWDSVEGQGPLQGIVDALPLLNSKIDKVFLLTCDLPNLTTEWLQTLRDILTEEYDIVCTEENDITNPLLALYRRPVLEPASKLLAEGKRRPISLWEGWRMARLSAPEETPWICRDVNTPEEFKEAQNFLTSTEND</sequence>
<gene>
    <name evidence="9" type="ORF">METZ01_LOCUS171848</name>
</gene>
<dbReference type="GO" id="GO:0046872">
    <property type="term" value="F:metal ion binding"/>
    <property type="evidence" value="ECO:0007669"/>
    <property type="project" value="UniProtKB-KW"/>
</dbReference>
<dbReference type="AlphaFoldDB" id="A0A382BZE2"/>
<keyword evidence="3" id="KW-0479">Metal-binding</keyword>
<dbReference type="InterPro" id="IPR029044">
    <property type="entry name" value="Nucleotide-diphossugar_trans"/>
</dbReference>
<dbReference type="EMBL" id="UINC01032013">
    <property type="protein sequence ID" value="SVB18994.1"/>
    <property type="molecule type" value="Genomic_DNA"/>
</dbReference>
<evidence type="ECO:0000256" key="2">
    <source>
        <dbReference type="ARBA" id="ARBA00022679"/>
    </source>
</evidence>
<dbReference type="PANTHER" id="PTHR19136:SF81">
    <property type="entry name" value="MOLYBDENUM COFACTOR GUANYLYLTRANSFERASE"/>
    <property type="match status" value="1"/>
</dbReference>
<evidence type="ECO:0000256" key="1">
    <source>
        <dbReference type="ARBA" id="ARBA00022490"/>
    </source>
</evidence>
<dbReference type="InterPro" id="IPR013482">
    <property type="entry name" value="Molybde_CF_guanTrfase"/>
</dbReference>
<reference evidence="9" key="1">
    <citation type="submission" date="2018-05" db="EMBL/GenBank/DDBJ databases">
        <authorList>
            <person name="Lanie J.A."/>
            <person name="Ng W.-L."/>
            <person name="Kazmierczak K.M."/>
            <person name="Andrzejewski T.M."/>
            <person name="Davidsen T.M."/>
            <person name="Wayne K.J."/>
            <person name="Tettelin H."/>
            <person name="Glass J.I."/>
            <person name="Rusch D."/>
            <person name="Podicherti R."/>
            <person name="Tsui H.-C.T."/>
            <person name="Winkler M.E."/>
        </authorList>
    </citation>
    <scope>NUCLEOTIDE SEQUENCE</scope>
</reference>
<keyword evidence="4" id="KW-0547">Nucleotide-binding</keyword>
<evidence type="ECO:0000313" key="9">
    <source>
        <dbReference type="EMBL" id="SVB18994.1"/>
    </source>
</evidence>
<keyword evidence="7" id="KW-0501">Molybdenum cofactor biosynthesis</keyword>
<evidence type="ECO:0000259" key="8">
    <source>
        <dbReference type="Pfam" id="PF12804"/>
    </source>
</evidence>
<dbReference type="GO" id="GO:0016779">
    <property type="term" value="F:nucleotidyltransferase activity"/>
    <property type="evidence" value="ECO:0007669"/>
    <property type="project" value="UniProtKB-ARBA"/>
</dbReference>
<evidence type="ECO:0000256" key="6">
    <source>
        <dbReference type="ARBA" id="ARBA00023134"/>
    </source>
</evidence>
<keyword evidence="1" id="KW-0963">Cytoplasm</keyword>
<dbReference type="PANTHER" id="PTHR19136">
    <property type="entry name" value="MOLYBDENUM COFACTOR GUANYLYLTRANSFERASE"/>
    <property type="match status" value="1"/>
</dbReference>
<dbReference type="GO" id="GO:0006777">
    <property type="term" value="P:Mo-molybdopterin cofactor biosynthetic process"/>
    <property type="evidence" value="ECO:0007669"/>
    <property type="project" value="UniProtKB-KW"/>
</dbReference>
<dbReference type="SUPFAM" id="SSF53448">
    <property type="entry name" value="Nucleotide-diphospho-sugar transferases"/>
    <property type="match status" value="1"/>
</dbReference>
<keyword evidence="6" id="KW-0342">GTP-binding</keyword>
<organism evidence="9">
    <name type="scientific">marine metagenome</name>
    <dbReference type="NCBI Taxonomy" id="408172"/>
    <lineage>
        <taxon>unclassified sequences</taxon>
        <taxon>metagenomes</taxon>
        <taxon>ecological metagenomes</taxon>
    </lineage>
</organism>
<dbReference type="Gene3D" id="3.90.550.10">
    <property type="entry name" value="Spore Coat Polysaccharide Biosynthesis Protein SpsA, Chain A"/>
    <property type="match status" value="1"/>
</dbReference>
<evidence type="ECO:0000256" key="7">
    <source>
        <dbReference type="ARBA" id="ARBA00023150"/>
    </source>
</evidence>
<evidence type="ECO:0000256" key="4">
    <source>
        <dbReference type="ARBA" id="ARBA00022741"/>
    </source>
</evidence>
<keyword evidence="2" id="KW-0808">Transferase</keyword>
<evidence type="ECO:0000256" key="3">
    <source>
        <dbReference type="ARBA" id="ARBA00022723"/>
    </source>
</evidence>
<accession>A0A382BZE2</accession>
<dbReference type="CDD" id="cd02503">
    <property type="entry name" value="MobA"/>
    <property type="match status" value="1"/>
</dbReference>
<evidence type="ECO:0000256" key="5">
    <source>
        <dbReference type="ARBA" id="ARBA00022842"/>
    </source>
</evidence>
<keyword evidence="5" id="KW-0460">Magnesium</keyword>
<dbReference type="GO" id="GO:0005525">
    <property type="term" value="F:GTP binding"/>
    <property type="evidence" value="ECO:0007669"/>
    <property type="project" value="UniProtKB-KW"/>
</dbReference>
<dbReference type="InterPro" id="IPR025877">
    <property type="entry name" value="MobA-like_NTP_Trfase"/>
</dbReference>
<name>A0A382BZE2_9ZZZZ</name>
<dbReference type="HAMAP" id="MF_00316">
    <property type="entry name" value="MobA"/>
    <property type="match status" value="1"/>
</dbReference>
<proteinExistence type="inferred from homology"/>